<dbReference type="AlphaFoldDB" id="A0A8R1EV89"/>
<keyword evidence="2" id="KW-1185">Reference proteome</keyword>
<reference evidence="1" key="2">
    <citation type="submission" date="2022-06" db="UniProtKB">
        <authorList>
            <consortium name="EnsemblMetazoa"/>
        </authorList>
    </citation>
    <scope>IDENTIFICATION</scope>
    <source>
        <strain evidence="1">DF5081</strain>
    </source>
</reference>
<evidence type="ECO:0000313" key="1">
    <source>
        <dbReference type="EnsemblMetazoa" id="CJA42807.1"/>
    </source>
</evidence>
<accession>A0A8R1EV89</accession>
<evidence type="ECO:0000313" key="2">
    <source>
        <dbReference type="Proteomes" id="UP000005237"/>
    </source>
</evidence>
<protein>
    <submittedName>
        <fullName evidence="1">Uncharacterized protein</fullName>
    </submittedName>
</protein>
<dbReference type="EnsemblMetazoa" id="CJA42807.1">
    <property type="protein sequence ID" value="CJA42807.1"/>
    <property type="gene ID" value="WBGene00218655"/>
</dbReference>
<reference evidence="2" key="1">
    <citation type="submission" date="2010-08" db="EMBL/GenBank/DDBJ databases">
        <authorList>
            <consortium name="Caenorhabditis japonica Sequencing Consortium"/>
            <person name="Wilson R.K."/>
        </authorList>
    </citation>
    <scope>NUCLEOTIDE SEQUENCE [LARGE SCALE GENOMIC DNA]</scope>
    <source>
        <strain evidence="2">DF5081</strain>
    </source>
</reference>
<sequence>MSSELEDPDEKKEDDFVILDYPSPFSFFIKFIDFLAKSYPYLLIFKSKSSYNSLRIDAFFAGISEVLGDSYVSLP</sequence>
<organism evidence="1 2">
    <name type="scientific">Caenorhabditis japonica</name>
    <dbReference type="NCBI Taxonomy" id="281687"/>
    <lineage>
        <taxon>Eukaryota</taxon>
        <taxon>Metazoa</taxon>
        <taxon>Ecdysozoa</taxon>
        <taxon>Nematoda</taxon>
        <taxon>Chromadorea</taxon>
        <taxon>Rhabditida</taxon>
        <taxon>Rhabditina</taxon>
        <taxon>Rhabditomorpha</taxon>
        <taxon>Rhabditoidea</taxon>
        <taxon>Rhabditidae</taxon>
        <taxon>Peloderinae</taxon>
        <taxon>Caenorhabditis</taxon>
    </lineage>
</organism>
<dbReference type="Proteomes" id="UP000005237">
    <property type="component" value="Unassembled WGS sequence"/>
</dbReference>
<proteinExistence type="predicted"/>
<name>A0A8R1EV89_CAEJA</name>